<dbReference type="PANTHER" id="PTHR30204">
    <property type="entry name" value="REDOX-CYCLING DRUG-SENSING TRANSCRIPTIONAL ACTIVATOR SOXR"/>
    <property type="match status" value="1"/>
</dbReference>
<evidence type="ECO:0000259" key="3">
    <source>
        <dbReference type="PROSITE" id="PS50937"/>
    </source>
</evidence>
<dbReference type="InterPro" id="IPR000551">
    <property type="entry name" value="MerR-type_HTH_dom"/>
</dbReference>
<dbReference type="InterPro" id="IPR011791">
    <property type="entry name" value="CadR-PbrR"/>
</dbReference>
<dbReference type="Gene3D" id="1.10.1660.10">
    <property type="match status" value="1"/>
</dbReference>
<sequence>MKIGELARASGTTVETVRFYEHEGLLPSPARSNGNYRIYAPEHLERVAFIRHCRSLDMTLDEVRVLLNAKDAPNQDCGEVNVLLDSHIAHVAHRIRELQALERDLKQLRGQCGRARVARDCGILDGLVKTIRHAA</sequence>
<dbReference type="NCBIfam" id="TIGR02047">
    <property type="entry name" value="CadR-PbrR"/>
    <property type="match status" value="1"/>
</dbReference>
<gene>
    <name evidence="4" type="primary">zntR_2</name>
    <name evidence="4" type="ORF">LMG21510_04956</name>
</gene>
<organism evidence="4 5">
    <name type="scientific">Cupriavidus respiraculi</name>
    <dbReference type="NCBI Taxonomy" id="195930"/>
    <lineage>
        <taxon>Bacteria</taxon>
        <taxon>Pseudomonadati</taxon>
        <taxon>Pseudomonadota</taxon>
        <taxon>Betaproteobacteria</taxon>
        <taxon>Burkholderiales</taxon>
        <taxon>Burkholderiaceae</taxon>
        <taxon>Cupriavidus</taxon>
    </lineage>
</organism>
<feature type="domain" description="HTH merR-type" evidence="3">
    <location>
        <begin position="1"/>
        <end position="69"/>
    </location>
</feature>
<dbReference type="SUPFAM" id="SSF46955">
    <property type="entry name" value="Putative DNA-binding domain"/>
    <property type="match status" value="1"/>
</dbReference>
<dbReference type="EMBL" id="CAJZAH010000010">
    <property type="protein sequence ID" value="CAG9183844.1"/>
    <property type="molecule type" value="Genomic_DNA"/>
</dbReference>
<evidence type="ECO:0000313" key="5">
    <source>
        <dbReference type="Proteomes" id="UP000721236"/>
    </source>
</evidence>
<feature type="coiled-coil region" evidence="2">
    <location>
        <begin position="91"/>
        <end position="118"/>
    </location>
</feature>
<proteinExistence type="predicted"/>
<dbReference type="Pfam" id="PF13411">
    <property type="entry name" value="MerR_1"/>
    <property type="match status" value="1"/>
</dbReference>
<accession>A0ABN7ZDV8</accession>
<keyword evidence="2" id="KW-0175">Coiled coil</keyword>
<dbReference type="InterPro" id="IPR009061">
    <property type="entry name" value="DNA-bd_dom_put_sf"/>
</dbReference>
<evidence type="ECO:0000256" key="1">
    <source>
        <dbReference type="ARBA" id="ARBA00023125"/>
    </source>
</evidence>
<dbReference type="CDD" id="cd04784">
    <property type="entry name" value="HTH_CadR-PbrR"/>
    <property type="match status" value="1"/>
</dbReference>
<evidence type="ECO:0000313" key="4">
    <source>
        <dbReference type="EMBL" id="CAG9183844.1"/>
    </source>
</evidence>
<dbReference type="PANTHER" id="PTHR30204:SF92">
    <property type="entry name" value="HTH-TYPE TRANSCRIPTIONAL REGULATOR ZNTR"/>
    <property type="match status" value="1"/>
</dbReference>
<dbReference type="InterPro" id="IPR047057">
    <property type="entry name" value="MerR_fam"/>
</dbReference>
<dbReference type="Proteomes" id="UP000721236">
    <property type="component" value="Unassembled WGS sequence"/>
</dbReference>
<dbReference type="PROSITE" id="PS50937">
    <property type="entry name" value="HTH_MERR_2"/>
    <property type="match status" value="1"/>
</dbReference>
<protein>
    <submittedName>
        <fullName evidence="4">HTH-type transcriptional regulator ZntR</fullName>
    </submittedName>
</protein>
<comment type="caution">
    <text evidence="4">The sequence shown here is derived from an EMBL/GenBank/DDBJ whole genome shotgun (WGS) entry which is preliminary data.</text>
</comment>
<keyword evidence="5" id="KW-1185">Reference proteome</keyword>
<dbReference type="SMART" id="SM00422">
    <property type="entry name" value="HTH_MERR"/>
    <property type="match status" value="1"/>
</dbReference>
<dbReference type="PRINTS" id="PR00040">
    <property type="entry name" value="HTHMERR"/>
</dbReference>
<name>A0ABN7ZDV8_9BURK</name>
<reference evidence="4 5" key="1">
    <citation type="submission" date="2021-08" db="EMBL/GenBank/DDBJ databases">
        <authorList>
            <person name="Peeters C."/>
        </authorList>
    </citation>
    <scope>NUCLEOTIDE SEQUENCE [LARGE SCALE GENOMIC DNA]</scope>
    <source>
        <strain evidence="4 5">LMG 21510</strain>
    </source>
</reference>
<keyword evidence="1" id="KW-0238">DNA-binding</keyword>
<evidence type="ECO:0000256" key="2">
    <source>
        <dbReference type="SAM" id="Coils"/>
    </source>
</evidence>
<dbReference type="RefSeq" id="WP_222208731.1">
    <property type="nucleotide sequence ID" value="NZ_CAJZAH010000010.1"/>
</dbReference>